<evidence type="ECO:0000313" key="3">
    <source>
        <dbReference type="EMBL" id="KAF7303491.1"/>
    </source>
</evidence>
<reference evidence="3" key="1">
    <citation type="submission" date="2020-05" db="EMBL/GenBank/DDBJ databases">
        <title>Mycena genomes resolve the evolution of fungal bioluminescence.</title>
        <authorList>
            <person name="Tsai I.J."/>
        </authorList>
    </citation>
    <scope>NUCLEOTIDE SEQUENCE</scope>
    <source>
        <strain evidence="3">171206Taipei</strain>
    </source>
</reference>
<sequence length="263" mass="28765">MHSSPIHAASLVDPATHSPAMMELIDIRLTKPVVDYLIECVVETVDFAMGRASTPRGRNPSRYLSSFTTFANNVLTRAEVTPATVLASLVYISRACPHLSIALEEWALERVFLGALIVASKYTNDSTLKNIHWALCTGVFGKRDVGRIEREFLEVLNWELSIKESDLLAHHSALMAVAFPDKHIPISFVPTHTRHSSSISIPDLAPSSPGSSLGSFSPPTPLQQHVPVDVVSEPKGRLSDIICAFPIPIPIRHHAHNPSIHVA</sequence>
<evidence type="ECO:0000313" key="4">
    <source>
        <dbReference type="Proteomes" id="UP000636479"/>
    </source>
</evidence>
<dbReference type="GO" id="GO:0019901">
    <property type="term" value="F:protein kinase binding"/>
    <property type="evidence" value="ECO:0007669"/>
    <property type="project" value="InterPro"/>
</dbReference>
<protein>
    <submittedName>
        <fullName evidence="3">Cyclin N-terminal domain-containing protein</fullName>
    </submittedName>
</protein>
<evidence type="ECO:0000259" key="2">
    <source>
        <dbReference type="Pfam" id="PF00134"/>
    </source>
</evidence>
<feature type="domain" description="Cyclin N-terminal" evidence="2">
    <location>
        <begin position="68"/>
        <end position="161"/>
    </location>
</feature>
<dbReference type="GO" id="GO:0005634">
    <property type="term" value="C:nucleus"/>
    <property type="evidence" value="ECO:0007669"/>
    <property type="project" value="TreeGrafter"/>
</dbReference>
<dbReference type="RefSeq" id="XP_037220463.1">
    <property type="nucleotide sequence ID" value="XM_037362542.1"/>
</dbReference>
<dbReference type="GeneID" id="59345058"/>
<accession>A0A8H6SRQ0</accession>
<keyword evidence="4" id="KW-1185">Reference proteome</keyword>
<comment type="caution">
    <text evidence="3">The sequence shown here is derived from an EMBL/GenBank/DDBJ whole genome shotgun (WGS) entry which is preliminary data.</text>
</comment>
<name>A0A8H6SRQ0_9AGAR</name>
<feature type="region of interest" description="Disordered" evidence="1">
    <location>
        <begin position="199"/>
        <end position="221"/>
    </location>
</feature>
<dbReference type="InterPro" id="IPR013922">
    <property type="entry name" value="Cyclin_PHO80-like"/>
</dbReference>
<dbReference type="GO" id="GO:0000307">
    <property type="term" value="C:cyclin-dependent protein kinase holoenzyme complex"/>
    <property type="evidence" value="ECO:0007669"/>
    <property type="project" value="TreeGrafter"/>
</dbReference>
<dbReference type="PANTHER" id="PTHR15615">
    <property type="match status" value="1"/>
</dbReference>
<dbReference type="GO" id="GO:0016538">
    <property type="term" value="F:cyclin-dependent protein serine/threonine kinase regulator activity"/>
    <property type="evidence" value="ECO:0007669"/>
    <property type="project" value="TreeGrafter"/>
</dbReference>
<dbReference type="SUPFAM" id="SSF47954">
    <property type="entry name" value="Cyclin-like"/>
    <property type="match status" value="1"/>
</dbReference>
<proteinExistence type="predicted"/>
<dbReference type="OrthoDB" id="10250320at2759"/>
<evidence type="ECO:0000256" key="1">
    <source>
        <dbReference type="SAM" id="MobiDB-lite"/>
    </source>
</evidence>
<feature type="compositionally biased region" description="Low complexity" evidence="1">
    <location>
        <begin position="202"/>
        <end position="217"/>
    </location>
</feature>
<dbReference type="EMBL" id="JACAZF010000005">
    <property type="protein sequence ID" value="KAF7303491.1"/>
    <property type="molecule type" value="Genomic_DNA"/>
</dbReference>
<dbReference type="Gene3D" id="1.10.472.10">
    <property type="entry name" value="Cyclin-like"/>
    <property type="match status" value="1"/>
</dbReference>
<dbReference type="InterPro" id="IPR006671">
    <property type="entry name" value="Cyclin_N"/>
</dbReference>
<dbReference type="Pfam" id="PF00134">
    <property type="entry name" value="Cyclin_N"/>
    <property type="match status" value="1"/>
</dbReference>
<dbReference type="Proteomes" id="UP000636479">
    <property type="component" value="Unassembled WGS sequence"/>
</dbReference>
<gene>
    <name evidence="3" type="ORF">MIND_00578100</name>
</gene>
<dbReference type="InterPro" id="IPR036915">
    <property type="entry name" value="Cyclin-like_sf"/>
</dbReference>
<dbReference type="CDD" id="cd20557">
    <property type="entry name" value="CYCLIN_ScPCL1-like"/>
    <property type="match status" value="1"/>
</dbReference>
<dbReference type="PANTHER" id="PTHR15615:SF10">
    <property type="entry name" value="PHO85 CYCLIN-2-RELATED"/>
    <property type="match status" value="1"/>
</dbReference>
<dbReference type="AlphaFoldDB" id="A0A8H6SRQ0"/>
<organism evidence="3 4">
    <name type="scientific">Mycena indigotica</name>
    <dbReference type="NCBI Taxonomy" id="2126181"/>
    <lineage>
        <taxon>Eukaryota</taxon>
        <taxon>Fungi</taxon>
        <taxon>Dikarya</taxon>
        <taxon>Basidiomycota</taxon>
        <taxon>Agaricomycotina</taxon>
        <taxon>Agaricomycetes</taxon>
        <taxon>Agaricomycetidae</taxon>
        <taxon>Agaricales</taxon>
        <taxon>Marasmiineae</taxon>
        <taxon>Mycenaceae</taxon>
        <taxon>Mycena</taxon>
    </lineage>
</organism>